<reference evidence="1" key="1">
    <citation type="submission" date="2022-01" db="EMBL/GenBank/DDBJ databases">
        <authorList>
            <person name="King R."/>
        </authorList>
    </citation>
    <scope>NUCLEOTIDE SEQUENCE</scope>
</reference>
<gene>
    <name evidence="1" type="ORF">NEZAVI_LOCUS14928</name>
</gene>
<protein>
    <submittedName>
        <fullName evidence="1">Uncharacterized protein</fullName>
    </submittedName>
</protein>
<evidence type="ECO:0000313" key="2">
    <source>
        <dbReference type="Proteomes" id="UP001152798"/>
    </source>
</evidence>
<organism evidence="1 2">
    <name type="scientific">Nezara viridula</name>
    <name type="common">Southern green stink bug</name>
    <name type="synonym">Cimex viridulus</name>
    <dbReference type="NCBI Taxonomy" id="85310"/>
    <lineage>
        <taxon>Eukaryota</taxon>
        <taxon>Metazoa</taxon>
        <taxon>Ecdysozoa</taxon>
        <taxon>Arthropoda</taxon>
        <taxon>Hexapoda</taxon>
        <taxon>Insecta</taxon>
        <taxon>Pterygota</taxon>
        <taxon>Neoptera</taxon>
        <taxon>Paraneoptera</taxon>
        <taxon>Hemiptera</taxon>
        <taxon>Heteroptera</taxon>
        <taxon>Panheteroptera</taxon>
        <taxon>Pentatomomorpha</taxon>
        <taxon>Pentatomoidea</taxon>
        <taxon>Pentatomidae</taxon>
        <taxon>Pentatominae</taxon>
        <taxon>Nezara</taxon>
    </lineage>
</organism>
<name>A0A9P0HQH7_NEZVI</name>
<dbReference type="AlphaFoldDB" id="A0A9P0HQH7"/>
<dbReference type="OrthoDB" id="10012075at2759"/>
<sequence length="99" mass="10688">MLLETHSGERLVLSNVDRSQMGAYLCIASNDVPPARTKERRALAREFSLLFTLSDIGPEMGQPSWVSSQLRNVGGGEEGGLHLSPLQGGLINDHITSSL</sequence>
<accession>A0A9P0HQH7</accession>
<dbReference type="Proteomes" id="UP001152798">
    <property type="component" value="Chromosome 7"/>
</dbReference>
<proteinExistence type="predicted"/>
<evidence type="ECO:0000313" key="1">
    <source>
        <dbReference type="EMBL" id="CAH1407130.1"/>
    </source>
</evidence>
<dbReference type="EMBL" id="OV725083">
    <property type="protein sequence ID" value="CAH1407130.1"/>
    <property type="molecule type" value="Genomic_DNA"/>
</dbReference>
<keyword evidence="2" id="KW-1185">Reference proteome</keyword>